<dbReference type="EMBL" id="BAABGL010000001">
    <property type="protein sequence ID" value="GAA4382069.1"/>
    <property type="molecule type" value="Genomic_DNA"/>
</dbReference>
<evidence type="ECO:0000313" key="3">
    <source>
        <dbReference type="Proteomes" id="UP001500642"/>
    </source>
</evidence>
<comment type="caution">
    <text evidence="2">The sequence shown here is derived from an EMBL/GenBank/DDBJ whole genome shotgun (WGS) entry which is preliminary data.</text>
</comment>
<keyword evidence="3" id="KW-1185">Reference proteome</keyword>
<gene>
    <name evidence="2" type="ORF">GCM10023167_00100</name>
</gene>
<proteinExistence type="predicted"/>
<reference evidence="3" key="1">
    <citation type="journal article" date="2019" name="Int. J. Syst. Evol. Microbiol.">
        <title>The Global Catalogue of Microorganisms (GCM) 10K type strain sequencing project: providing services to taxonomists for standard genome sequencing and annotation.</title>
        <authorList>
            <consortium name="The Broad Institute Genomics Platform"/>
            <consortium name="The Broad Institute Genome Sequencing Center for Infectious Disease"/>
            <person name="Wu L."/>
            <person name="Ma J."/>
        </authorList>
    </citation>
    <scope>NUCLEOTIDE SEQUENCE [LARGE SCALE GENOMIC DNA]</scope>
    <source>
        <strain evidence="3">JCM 17808</strain>
    </source>
</reference>
<sequence length="53" mass="5636">MRAFDSGLAMSAPPPNPMIASPVARPGRSGNHFISVDTGEMYPMPRPMPPISP</sequence>
<feature type="compositionally biased region" description="Pro residues" evidence="1">
    <location>
        <begin position="44"/>
        <end position="53"/>
    </location>
</feature>
<evidence type="ECO:0000313" key="2">
    <source>
        <dbReference type="EMBL" id="GAA4382069.1"/>
    </source>
</evidence>
<dbReference type="Proteomes" id="UP001500642">
    <property type="component" value="Unassembled WGS sequence"/>
</dbReference>
<evidence type="ECO:0000256" key="1">
    <source>
        <dbReference type="SAM" id="MobiDB-lite"/>
    </source>
</evidence>
<feature type="region of interest" description="Disordered" evidence="1">
    <location>
        <begin position="1"/>
        <end position="53"/>
    </location>
</feature>
<organism evidence="2 3">
    <name type="scientific">Brevibacterium pityocampae</name>
    <dbReference type="NCBI Taxonomy" id="506594"/>
    <lineage>
        <taxon>Bacteria</taxon>
        <taxon>Bacillati</taxon>
        <taxon>Actinomycetota</taxon>
        <taxon>Actinomycetes</taxon>
        <taxon>Micrococcales</taxon>
        <taxon>Brevibacteriaceae</taxon>
        <taxon>Brevibacterium</taxon>
    </lineage>
</organism>
<name>A0ABP8IZG7_9MICO</name>
<accession>A0ABP8IZG7</accession>
<protein>
    <submittedName>
        <fullName evidence="2">Uncharacterized protein</fullName>
    </submittedName>
</protein>